<dbReference type="InterPro" id="IPR050445">
    <property type="entry name" value="Bact_polysacc_biosynth/exp"/>
</dbReference>
<dbReference type="GO" id="GO:0016301">
    <property type="term" value="F:kinase activity"/>
    <property type="evidence" value="ECO:0007669"/>
    <property type="project" value="UniProtKB-KW"/>
</dbReference>
<sequence>MKKKPYDINRKLISFRNPDSPTVESFRSIRTNIRFASQGREVRTILVTSANENEGKSLICSNLAVVMAQNNTKTLYVDADMRKPNGHHAFRLSNDKGLSTYLSCEHSFEEILQYTVVPYVSAVTAGQIPKNPLELLETEYVNHFLKEAAKCFEVVIIDSPPLIVSDALLLASKADGCVLVVDAKNTKREDGEKAVEKLRSANANILGVVLNNTKEKQYYY</sequence>
<dbReference type="NCBIfam" id="TIGR01007">
    <property type="entry name" value="eps_fam"/>
    <property type="match status" value="1"/>
</dbReference>
<keyword evidence="3" id="KW-0808">Transferase</keyword>
<evidence type="ECO:0000313" key="4">
    <source>
        <dbReference type="Proteomes" id="UP000830167"/>
    </source>
</evidence>
<dbReference type="InterPro" id="IPR033756">
    <property type="entry name" value="YlxH/NBP35"/>
</dbReference>
<reference evidence="3" key="1">
    <citation type="submission" date="2021-12" db="EMBL/GenBank/DDBJ databases">
        <title>Alicyclobacillaceae gen. nov., sp. nov., isolated from chalcocite enrichment system.</title>
        <authorList>
            <person name="Jiang Z."/>
        </authorList>
    </citation>
    <scope>NUCLEOTIDE SEQUENCE</scope>
    <source>
        <strain evidence="3">MYW30-H2</strain>
    </source>
</reference>
<protein>
    <submittedName>
        <fullName evidence="3">CpsD/CapB family tyrosine-protein kinase</fullName>
    </submittedName>
</protein>
<dbReference type="Pfam" id="PF10609">
    <property type="entry name" value="ParA"/>
    <property type="match status" value="1"/>
</dbReference>
<proteinExistence type="predicted"/>
<keyword evidence="4" id="KW-1185">Reference proteome</keyword>
<organism evidence="3 4">
    <name type="scientific">Fodinisporobacter ferrooxydans</name>
    <dbReference type="NCBI Taxonomy" id="2901836"/>
    <lineage>
        <taxon>Bacteria</taxon>
        <taxon>Bacillati</taxon>
        <taxon>Bacillota</taxon>
        <taxon>Bacilli</taxon>
        <taxon>Bacillales</taxon>
        <taxon>Alicyclobacillaceae</taxon>
        <taxon>Fodinisporobacter</taxon>
    </lineage>
</organism>
<dbReference type="PANTHER" id="PTHR32309">
    <property type="entry name" value="TYROSINE-PROTEIN KINASE"/>
    <property type="match status" value="1"/>
</dbReference>
<dbReference type="InterPro" id="IPR005702">
    <property type="entry name" value="Wzc-like_C"/>
</dbReference>
<dbReference type="Proteomes" id="UP000830167">
    <property type="component" value="Chromosome"/>
</dbReference>
<dbReference type="CDD" id="cd05387">
    <property type="entry name" value="BY-kinase"/>
    <property type="match status" value="1"/>
</dbReference>
<dbReference type="SUPFAM" id="SSF52540">
    <property type="entry name" value="P-loop containing nucleoside triphosphate hydrolases"/>
    <property type="match status" value="1"/>
</dbReference>
<evidence type="ECO:0000256" key="2">
    <source>
        <dbReference type="ARBA" id="ARBA00022840"/>
    </source>
</evidence>
<keyword evidence="1" id="KW-0547">Nucleotide-binding</keyword>
<evidence type="ECO:0000313" key="3">
    <source>
        <dbReference type="EMBL" id="UOF88965.1"/>
    </source>
</evidence>
<accession>A0ABY4CM96</accession>
<keyword evidence="3" id="KW-0418">Kinase</keyword>
<dbReference type="RefSeq" id="WP_347435646.1">
    <property type="nucleotide sequence ID" value="NZ_CP089291.1"/>
</dbReference>
<dbReference type="EMBL" id="CP089291">
    <property type="protein sequence ID" value="UOF88965.1"/>
    <property type="molecule type" value="Genomic_DNA"/>
</dbReference>
<dbReference type="PANTHER" id="PTHR32309:SF13">
    <property type="entry name" value="FERRIC ENTEROBACTIN TRANSPORT PROTEIN FEPE"/>
    <property type="match status" value="1"/>
</dbReference>
<keyword evidence="2" id="KW-0067">ATP-binding</keyword>
<dbReference type="InterPro" id="IPR027417">
    <property type="entry name" value="P-loop_NTPase"/>
</dbReference>
<evidence type="ECO:0000256" key="1">
    <source>
        <dbReference type="ARBA" id="ARBA00022741"/>
    </source>
</evidence>
<dbReference type="Gene3D" id="3.40.50.300">
    <property type="entry name" value="P-loop containing nucleotide triphosphate hydrolases"/>
    <property type="match status" value="1"/>
</dbReference>
<name>A0ABY4CM96_9BACL</name>
<gene>
    <name evidence="3" type="ORF">LSG31_13630</name>
</gene>